<feature type="transmembrane region" description="Helical" evidence="1">
    <location>
        <begin position="370"/>
        <end position="387"/>
    </location>
</feature>
<accession>A0AAF0JLW1</accession>
<evidence type="ECO:0000313" key="4">
    <source>
        <dbReference type="Proteomes" id="UP001218895"/>
    </source>
</evidence>
<feature type="transmembrane region" description="Helical" evidence="1">
    <location>
        <begin position="286"/>
        <end position="317"/>
    </location>
</feature>
<name>A0AAF0JLW1_9EURY</name>
<dbReference type="KEGG" id="manq:L1994_06605"/>
<keyword evidence="1" id="KW-0472">Membrane</keyword>
<dbReference type="GeneID" id="79950053"/>
<dbReference type="RefSeq" id="WP_278098670.1">
    <property type="nucleotide sequence ID" value="NZ_CP091092.1"/>
</dbReference>
<dbReference type="InterPro" id="IPR051790">
    <property type="entry name" value="Cytochrome_c-biogenesis_DsbD"/>
</dbReference>
<dbReference type="EMBL" id="CP091092">
    <property type="protein sequence ID" value="WFN35831.1"/>
    <property type="molecule type" value="Genomic_DNA"/>
</dbReference>
<feature type="transmembrane region" description="Helical" evidence="1">
    <location>
        <begin position="329"/>
        <end position="350"/>
    </location>
</feature>
<gene>
    <name evidence="3" type="ORF">L1994_06605</name>
</gene>
<dbReference type="InterPro" id="IPR013766">
    <property type="entry name" value="Thioredoxin_domain"/>
</dbReference>
<reference evidence="3" key="1">
    <citation type="submission" date="2022-01" db="EMBL/GenBank/DDBJ databases">
        <title>Complete genome of Methanomicrobium antiquum DSM 21220.</title>
        <authorList>
            <person name="Chen S.-C."/>
            <person name="You Y.-T."/>
            <person name="Zhou Y.-Z."/>
            <person name="Lai M.-C."/>
        </authorList>
    </citation>
    <scope>NUCLEOTIDE SEQUENCE</scope>
    <source>
        <strain evidence="3">DSM 21220</strain>
    </source>
</reference>
<keyword evidence="1" id="KW-1133">Transmembrane helix</keyword>
<keyword evidence="1" id="KW-0812">Transmembrane</keyword>
<dbReference type="Gene3D" id="3.40.30.10">
    <property type="entry name" value="Glutaredoxin"/>
    <property type="match status" value="1"/>
</dbReference>
<feature type="transmembrane region" description="Helical" evidence="1">
    <location>
        <begin position="206"/>
        <end position="231"/>
    </location>
</feature>
<dbReference type="InterPro" id="IPR036249">
    <property type="entry name" value="Thioredoxin-like_sf"/>
</dbReference>
<proteinExistence type="predicted"/>
<dbReference type="PANTHER" id="PTHR31272">
    <property type="entry name" value="CYTOCHROME C-TYPE BIOGENESIS PROTEIN HI_1454-RELATED"/>
    <property type="match status" value="1"/>
</dbReference>
<feature type="transmembrane region" description="Helical" evidence="1">
    <location>
        <begin position="168"/>
        <end position="194"/>
    </location>
</feature>
<dbReference type="AlphaFoldDB" id="A0AAF0JLW1"/>
<sequence>MLFNCKRATIAIICLFFLAGLMPALGSADSADDEFFSGHEYSGVSNTTITVFYNKYCSACHRAIPTIEEINKKYPKVTTEFYDTYDSTANLTLLYDYADYYGISYPAYPIVFAGDSVVLQGTFSINENLEDVLKALDSGAIPDIEYEKKWTDNGEEKEEIKSKNSDEITILIVAVAGLIDGINPCAFAVLIFLLISLLSAKSRINLLVTGVFYIFAVFLFYILAGVGLMSFVRISGITYYFGIFAGIIAIFAGIINISDGILKNSSLSLSIPKNFKDKLGKTSRNISIPVAFILGLMVGIFELPCTGGIYLAVISLISSEMTLYQGLPYLILYNFFFILPLILITVAVYFGMSPKVIDRFRITNKKIMKIAMGAILIFIGIAVLLFQI</sequence>
<dbReference type="Proteomes" id="UP001218895">
    <property type="component" value="Chromosome"/>
</dbReference>
<evidence type="ECO:0000313" key="3">
    <source>
        <dbReference type="EMBL" id="WFN35831.1"/>
    </source>
</evidence>
<feature type="transmembrane region" description="Helical" evidence="1">
    <location>
        <begin position="237"/>
        <end position="257"/>
    </location>
</feature>
<dbReference type="PANTHER" id="PTHR31272:SF9">
    <property type="entry name" value="BLL1027 PROTEIN"/>
    <property type="match status" value="1"/>
</dbReference>
<dbReference type="SUPFAM" id="SSF52833">
    <property type="entry name" value="Thioredoxin-like"/>
    <property type="match status" value="1"/>
</dbReference>
<organism evidence="3 4">
    <name type="scientific">Methanomicrobium antiquum</name>
    <dbReference type="NCBI Taxonomy" id="487686"/>
    <lineage>
        <taxon>Archaea</taxon>
        <taxon>Methanobacteriati</taxon>
        <taxon>Methanobacteriota</taxon>
        <taxon>Stenosarchaea group</taxon>
        <taxon>Methanomicrobia</taxon>
        <taxon>Methanomicrobiales</taxon>
        <taxon>Methanomicrobiaceae</taxon>
        <taxon>Methanomicrobium</taxon>
    </lineage>
</organism>
<keyword evidence="4" id="KW-1185">Reference proteome</keyword>
<feature type="domain" description="Thioredoxin" evidence="2">
    <location>
        <begin position="16"/>
        <end position="141"/>
    </location>
</feature>
<dbReference type="PROSITE" id="PS51352">
    <property type="entry name" value="THIOREDOXIN_2"/>
    <property type="match status" value="1"/>
</dbReference>
<protein>
    <recommendedName>
        <fullName evidence="2">Thioredoxin domain-containing protein</fullName>
    </recommendedName>
</protein>
<evidence type="ECO:0000259" key="2">
    <source>
        <dbReference type="PROSITE" id="PS51352"/>
    </source>
</evidence>
<evidence type="ECO:0000256" key="1">
    <source>
        <dbReference type="SAM" id="Phobius"/>
    </source>
</evidence>